<organism evidence="2 3">
    <name type="scientific">Acanthoscelides obtectus</name>
    <name type="common">Bean weevil</name>
    <name type="synonym">Bruchus obtectus</name>
    <dbReference type="NCBI Taxonomy" id="200917"/>
    <lineage>
        <taxon>Eukaryota</taxon>
        <taxon>Metazoa</taxon>
        <taxon>Ecdysozoa</taxon>
        <taxon>Arthropoda</taxon>
        <taxon>Hexapoda</taxon>
        <taxon>Insecta</taxon>
        <taxon>Pterygota</taxon>
        <taxon>Neoptera</taxon>
        <taxon>Endopterygota</taxon>
        <taxon>Coleoptera</taxon>
        <taxon>Polyphaga</taxon>
        <taxon>Cucujiformia</taxon>
        <taxon>Chrysomeloidea</taxon>
        <taxon>Chrysomelidae</taxon>
        <taxon>Bruchinae</taxon>
        <taxon>Bruchini</taxon>
        <taxon>Acanthoscelides</taxon>
    </lineage>
</organism>
<comment type="caution">
    <text evidence="2">The sequence shown here is derived from an EMBL/GenBank/DDBJ whole genome shotgun (WGS) entry which is preliminary data.</text>
</comment>
<accession>A0A9P0M103</accession>
<reference evidence="2" key="1">
    <citation type="submission" date="2022-03" db="EMBL/GenBank/DDBJ databases">
        <authorList>
            <person name="Sayadi A."/>
        </authorList>
    </citation>
    <scope>NUCLEOTIDE SEQUENCE</scope>
</reference>
<dbReference type="AlphaFoldDB" id="A0A9P0M103"/>
<keyword evidence="3" id="KW-1185">Reference proteome</keyword>
<feature type="signal peptide" evidence="1">
    <location>
        <begin position="1"/>
        <end position="16"/>
    </location>
</feature>
<evidence type="ECO:0000313" key="3">
    <source>
        <dbReference type="Proteomes" id="UP001152888"/>
    </source>
</evidence>
<evidence type="ECO:0000313" key="2">
    <source>
        <dbReference type="EMBL" id="CAH2002620.1"/>
    </source>
</evidence>
<evidence type="ECO:0000256" key="1">
    <source>
        <dbReference type="SAM" id="SignalP"/>
    </source>
</evidence>
<dbReference type="Proteomes" id="UP001152888">
    <property type="component" value="Unassembled WGS sequence"/>
</dbReference>
<proteinExistence type="predicted"/>
<gene>
    <name evidence="2" type="ORF">ACAOBT_LOCUS26883</name>
</gene>
<keyword evidence="1" id="KW-0732">Signal</keyword>
<sequence>MFVKLLCCLAFPLSSALYYVPQGSICAPRVLYKYKNGEISGEIKLPYENERAVILAITLVFAQRVPNPKVNISMKRSGAQILRDGLLYKLKFDNQEVIPEIIRIVENDQVICEGRPEPPLEVGPYEVGSIPVTIIHRSRFHTGGRSRQLYVDDEPDEIQVQEDWPDIDLPALMYGE</sequence>
<name>A0A9P0M103_ACAOB</name>
<feature type="chain" id="PRO_5040252300" evidence="1">
    <location>
        <begin position="17"/>
        <end position="176"/>
    </location>
</feature>
<protein>
    <submittedName>
        <fullName evidence="2">Uncharacterized protein</fullName>
    </submittedName>
</protein>
<dbReference type="EMBL" id="CAKOFQ010007501">
    <property type="protein sequence ID" value="CAH2002620.1"/>
    <property type="molecule type" value="Genomic_DNA"/>
</dbReference>
<dbReference type="OrthoDB" id="6783919at2759"/>